<dbReference type="EMBL" id="AWUE01016565">
    <property type="protein sequence ID" value="OMO90334.1"/>
    <property type="molecule type" value="Genomic_DNA"/>
</dbReference>
<evidence type="ECO:0000313" key="2">
    <source>
        <dbReference type="EMBL" id="OMO90334.1"/>
    </source>
</evidence>
<sequence length="107" mass="12042">MGAIVILTITMGSIHGMIQFSERAKEVIMELKMRERFLHDNVKQLKKEVASLKNNVVEILEADIIEENITLKHGVRLLRVQLNEASGVSASQEGKSKVCMPYLSLYS</sequence>
<keyword evidence="2" id="KW-0418">Kinase</keyword>
<proteinExistence type="predicted"/>
<keyword evidence="2" id="KW-0675">Receptor</keyword>
<keyword evidence="2" id="KW-0808">Transferase</keyword>
<evidence type="ECO:0000256" key="1">
    <source>
        <dbReference type="SAM" id="Coils"/>
    </source>
</evidence>
<gene>
    <name evidence="2" type="ORF">COLO4_19234</name>
</gene>
<dbReference type="Proteomes" id="UP000187203">
    <property type="component" value="Unassembled WGS sequence"/>
</dbReference>
<keyword evidence="1" id="KW-0175">Coiled coil</keyword>
<name>A0A1R3J694_9ROSI</name>
<evidence type="ECO:0000313" key="3">
    <source>
        <dbReference type="Proteomes" id="UP000187203"/>
    </source>
</evidence>
<comment type="caution">
    <text evidence="2">The sequence shown here is derived from an EMBL/GenBank/DDBJ whole genome shotgun (WGS) entry which is preliminary data.</text>
</comment>
<organism evidence="2 3">
    <name type="scientific">Corchorus olitorius</name>
    <dbReference type="NCBI Taxonomy" id="93759"/>
    <lineage>
        <taxon>Eukaryota</taxon>
        <taxon>Viridiplantae</taxon>
        <taxon>Streptophyta</taxon>
        <taxon>Embryophyta</taxon>
        <taxon>Tracheophyta</taxon>
        <taxon>Spermatophyta</taxon>
        <taxon>Magnoliopsida</taxon>
        <taxon>eudicotyledons</taxon>
        <taxon>Gunneridae</taxon>
        <taxon>Pentapetalae</taxon>
        <taxon>rosids</taxon>
        <taxon>malvids</taxon>
        <taxon>Malvales</taxon>
        <taxon>Malvaceae</taxon>
        <taxon>Grewioideae</taxon>
        <taxon>Apeibeae</taxon>
        <taxon>Corchorus</taxon>
    </lineage>
</organism>
<reference evidence="3" key="1">
    <citation type="submission" date="2013-09" db="EMBL/GenBank/DDBJ databases">
        <title>Corchorus olitorius genome sequencing.</title>
        <authorList>
            <person name="Alam M."/>
            <person name="Haque M.S."/>
            <person name="Islam M.S."/>
            <person name="Emdad E.M."/>
            <person name="Islam M.M."/>
            <person name="Ahmed B."/>
            <person name="Halim A."/>
            <person name="Hossen Q.M.M."/>
            <person name="Hossain M.Z."/>
            <person name="Ahmed R."/>
            <person name="Khan M.M."/>
            <person name="Islam R."/>
            <person name="Rashid M.M."/>
            <person name="Khan S.A."/>
            <person name="Rahman M.S."/>
            <person name="Alam M."/>
            <person name="Yahiya A.S."/>
            <person name="Khan M.S."/>
            <person name="Azam M.S."/>
            <person name="Haque T."/>
            <person name="Lashkar M.Z.H."/>
            <person name="Akhand A.I."/>
            <person name="Morshed G."/>
            <person name="Roy S."/>
            <person name="Uddin K.S."/>
            <person name="Rabeya T."/>
            <person name="Hossain A.S."/>
            <person name="Chowdhury A."/>
            <person name="Snigdha A.R."/>
            <person name="Mortoza M.S."/>
            <person name="Matin S.A."/>
            <person name="Hoque S.M.E."/>
            <person name="Islam M.K."/>
            <person name="Roy D.K."/>
            <person name="Haider R."/>
            <person name="Moosa M.M."/>
            <person name="Elias S.M."/>
            <person name="Hasan A.M."/>
            <person name="Jahan S."/>
            <person name="Shafiuddin M."/>
            <person name="Mahmood N."/>
            <person name="Shommy N.S."/>
        </authorList>
    </citation>
    <scope>NUCLEOTIDE SEQUENCE [LARGE SCALE GENOMIC DNA]</scope>
    <source>
        <strain evidence="3">cv. O-4</strain>
    </source>
</reference>
<protein>
    <submittedName>
        <fullName evidence="2">Wall-associated receptor kinase 5-like protein</fullName>
    </submittedName>
</protein>
<feature type="coiled-coil region" evidence="1">
    <location>
        <begin position="28"/>
        <end position="62"/>
    </location>
</feature>
<dbReference type="AlphaFoldDB" id="A0A1R3J694"/>
<keyword evidence="3" id="KW-1185">Reference proteome</keyword>
<accession>A0A1R3J694</accession>
<dbReference type="GO" id="GO:0016301">
    <property type="term" value="F:kinase activity"/>
    <property type="evidence" value="ECO:0007669"/>
    <property type="project" value="UniProtKB-KW"/>
</dbReference>